<protein>
    <recommendedName>
        <fullName evidence="5">Porin</fullName>
    </recommendedName>
</protein>
<evidence type="ECO:0000313" key="4">
    <source>
        <dbReference type="Proteomes" id="UP000000925"/>
    </source>
</evidence>
<proteinExistence type="predicted"/>
<reference evidence="3 4" key="1">
    <citation type="journal article" date="2010" name="Stand. Genomic Sci.">
        <title>Complete genome sequence of Coraliomargarita akajimensis type strain (04OKA010-24).</title>
        <authorList>
            <person name="Mavromatis K."/>
            <person name="Abt B."/>
            <person name="Brambilla E."/>
            <person name="Lapidus A."/>
            <person name="Copeland A."/>
            <person name="Deshpande S."/>
            <person name="Nolan M."/>
            <person name="Lucas S."/>
            <person name="Tice H."/>
            <person name="Cheng J.F."/>
            <person name="Han C."/>
            <person name="Detter J.C."/>
            <person name="Woyke T."/>
            <person name="Goodwin L."/>
            <person name="Pitluck S."/>
            <person name="Held B."/>
            <person name="Brettin T."/>
            <person name="Tapia R."/>
            <person name="Ivanova N."/>
            <person name="Mikhailova N."/>
            <person name="Pati A."/>
            <person name="Liolios K."/>
            <person name="Chen A."/>
            <person name="Palaniappan K."/>
            <person name="Land M."/>
            <person name="Hauser L."/>
            <person name="Chang Y.J."/>
            <person name="Jeffries C.D."/>
            <person name="Rohde M."/>
            <person name="Goker M."/>
            <person name="Bristow J."/>
            <person name="Eisen J.A."/>
            <person name="Markowitz V."/>
            <person name="Hugenholtz P."/>
            <person name="Klenk H.P."/>
            <person name="Kyrpides N.C."/>
        </authorList>
    </citation>
    <scope>NUCLEOTIDE SEQUENCE [LARGE SCALE GENOMIC DNA]</scope>
    <source>
        <strain evidence="4">DSM 45221 / IAM 15411 / JCM 23193 / KCTC 12865</strain>
    </source>
</reference>
<dbReference type="EMBL" id="CP001998">
    <property type="protein sequence ID" value="ADE56003.1"/>
    <property type="molecule type" value="Genomic_DNA"/>
</dbReference>
<dbReference type="Pfam" id="PF19577">
    <property type="entry name" value="DcaP"/>
    <property type="match status" value="1"/>
</dbReference>
<accession>D5ERF9</accession>
<evidence type="ECO:0000313" key="3">
    <source>
        <dbReference type="EMBL" id="ADE56003.1"/>
    </source>
</evidence>
<gene>
    <name evidence="3" type="ordered locus">Caka_2990</name>
</gene>
<organism evidence="3 4">
    <name type="scientific">Coraliomargarita akajimensis (strain DSM 45221 / IAM 15411 / JCM 23193 / KCTC 12865 / 04OKA010-24)</name>
    <dbReference type="NCBI Taxonomy" id="583355"/>
    <lineage>
        <taxon>Bacteria</taxon>
        <taxon>Pseudomonadati</taxon>
        <taxon>Verrucomicrobiota</taxon>
        <taxon>Opitutia</taxon>
        <taxon>Puniceicoccales</taxon>
        <taxon>Coraliomargaritaceae</taxon>
        <taxon>Coraliomargarita</taxon>
    </lineage>
</organism>
<feature type="compositionally biased region" description="Low complexity" evidence="1">
    <location>
        <begin position="73"/>
        <end position="91"/>
    </location>
</feature>
<feature type="chain" id="PRO_5003070946" description="Porin" evidence="2">
    <location>
        <begin position="30"/>
        <end position="458"/>
    </location>
</feature>
<dbReference type="HOGENOM" id="CLU_038666_2_0_0"/>
<dbReference type="STRING" id="583355.Caka_2990"/>
<dbReference type="AlphaFoldDB" id="D5ERF9"/>
<evidence type="ECO:0000256" key="2">
    <source>
        <dbReference type="SAM" id="SignalP"/>
    </source>
</evidence>
<dbReference type="InterPro" id="IPR045748">
    <property type="entry name" value="DcaP"/>
</dbReference>
<dbReference type="eggNOG" id="COG3203">
    <property type="taxonomic scope" value="Bacteria"/>
</dbReference>
<dbReference type="KEGG" id="caa:Caka_2990"/>
<feature type="region of interest" description="Disordered" evidence="1">
    <location>
        <begin position="73"/>
        <end position="95"/>
    </location>
</feature>
<keyword evidence="4" id="KW-1185">Reference proteome</keyword>
<sequence>MTMNKRFNPTRTKALLSIICCSACLPLTADTELEELKASMLEMQKSMQAMQAKIDQLESERATQEQEIADIRASAAAPSSALPQATQQPALGPEHKGYFQIPNSSVIMKLNFKPRVDATVDTKNTGVPERFIPAKFPLKGSPDYSEGAHSNLTANGSQIRADLRVLDDPGDFHIYYQSDFYGESNKNMRYRLQHFYAEYYNFKAGFTTSVWEVADAWPDTLDYEGPNAVLFARRPLIHYKWDLSEELNLNFGVEQGDFFVDGTGAPGGANERYARLPDFALNARWENGGTRLQASTIVRDIGYRDGAGAEYNDTGWGVNLGGVVQLTDVDALRFLGVYGVGVGGMGNDTSFLDSDAGFNADGSFEALPYYSLLLAYTRNWDASWRSTFTYGYADLDPASAQDGGFFSNTTYASGNLIYQIDPRWSAGVELLYGMLEAQDGRSSGDIFRFQFGMSYSIY</sequence>
<evidence type="ECO:0008006" key="5">
    <source>
        <dbReference type="Google" id="ProtNLM"/>
    </source>
</evidence>
<dbReference type="Proteomes" id="UP000000925">
    <property type="component" value="Chromosome"/>
</dbReference>
<evidence type="ECO:0000256" key="1">
    <source>
        <dbReference type="SAM" id="MobiDB-lite"/>
    </source>
</evidence>
<name>D5ERF9_CORAD</name>
<dbReference type="SUPFAM" id="SSF56935">
    <property type="entry name" value="Porins"/>
    <property type="match status" value="1"/>
</dbReference>
<feature type="signal peptide" evidence="2">
    <location>
        <begin position="1"/>
        <end position="29"/>
    </location>
</feature>
<keyword evidence="2" id="KW-0732">Signal</keyword>